<dbReference type="InterPro" id="IPR043519">
    <property type="entry name" value="NT_sf"/>
</dbReference>
<dbReference type="EMBL" id="CAJEWN010000048">
    <property type="protein sequence ID" value="CAD2151660.1"/>
    <property type="molecule type" value="Genomic_DNA"/>
</dbReference>
<evidence type="ECO:0000313" key="2">
    <source>
        <dbReference type="EMBL" id="CAD2151660.1"/>
    </source>
</evidence>
<proteinExistence type="predicted"/>
<evidence type="ECO:0000313" key="3">
    <source>
        <dbReference type="Proteomes" id="UP000580250"/>
    </source>
</evidence>
<feature type="compositionally biased region" description="Basic and acidic residues" evidence="1">
    <location>
        <begin position="10"/>
        <end position="31"/>
    </location>
</feature>
<gene>
    <name evidence="2" type="ORF">MENT_LOCUS10504</name>
</gene>
<feature type="region of interest" description="Disordered" evidence="1">
    <location>
        <begin position="1"/>
        <end position="31"/>
    </location>
</feature>
<accession>A0A6V7UAY1</accession>
<reference evidence="2 3" key="1">
    <citation type="submission" date="2020-08" db="EMBL/GenBank/DDBJ databases">
        <authorList>
            <person name="Koutsovoulos G."/>
            <person name="Danchin GJ E."/>
        </authorList>
    </citation>
    <scope>NUCLEOTIDE SEQUENCE [LARGE SCALE GENOMIC DNA]</scope>
</reference>
<organism evidence="2 3">
    <name type="scientific">Meloidogyne enterolobii</name>
    <name type="common">Root-knot nematode worm</name>
    <name type="synonym">Meloidogyne mayaguensis</name>
    <dbReference type="NCBI Taxonomy" id="390850"/>
    <lineage>
        <taxon>Eukaryota</taxon>
        <taxon>Metazoa</taxon>
        <taxon>Ecdysozoa</taxon>
        <taxon>Nematoda</taxon>
        <taxon>Chromadorea</taxon>
        <taxon>Rhabditida</taxon>
        <taxon>Tylenchina</taxon>
        <taxon>Tylenchomorpha</taxon>
        <taxon>Tylenchoidea</taxon>
        <taxon>Meloidogynidae</taxon>
        <taxon>Meloidogyninae</taxon>
        <taxon>Meloidogyne</taxon>
    </lineage>
</organism>
<dbReference type="AlphaFoldDB" id="A0A6V7UAY1"/>
<evidence type="ECO:0000256" key="1">
    <source>
        <dbReference type="SAM" id="MobiDB-lite"/>
    </source>
</evidence>
<dbReference type="Gene3D" id="3.30.460.10">
    <property type="entry name" value="Beta Polymerase, domain 2"/>
    <property type="match status" value="1"/>
</dbReference>
<sequence>MSKKKRDREKKKNLEIKNLEKESADGSFDTKMKDIEEEVHAKIINENTSMCSGESTVTEAVKGEVERPKIGEQKTAEKPLMKNAQRKISKFSKGKDKTIKAKHGKMDKIEDNKIIKNDVELKQTNELTLFEENNELIDILKAKGFWKNLGKSNLIDKTISLDEAIADVIKIVELWNKNAFTLISGSYLLNINSVESDVDFIIVLPFDYNNPNDRFVTKRMVDDEFMGIRSECDFEKREECSEKKSLYCVLCENKATTWLRKITTGVTEINAKIHDYSFDLAFVAYPWGRDSRQVLNFIESEKSLKNLNEIDNFILNFTQQFGTNLQYDRVGMINSLSGL</sequence>
<dbReference type="Proteomes" id="UP000580250">
    <property type="component" value="Unassembled WGS sequence"/>
</dbReference>
<protein>
    <submittedName>
        <fullName evidence="2">Uncharacterized protein</fullName>
    </submittedName>
</protein>
<comment type="caution">
    <text evidence="2">The sequence shown here is derived from an EMBL/GenBank/DDBJ whole genome shotgun (WGS) entry which is preliminary data.</text>
</comment>
<name>A0A6V7UAY1_MELEN</name>